<protein>
    <recommendedName>
        <fullName evidence="4">Terpene synthase</fullName>
    </recommendedName>
</protein>
<evidence type="ECO:0008006" key="4">
    <source>
        <dbReference type="Google" id="ProtNLM"/>
    </source>
</evidence>
<dbReference type="InterPro" id="IPR008949">
    <property type="entry name" value="Isoprenoid_synthase_dom_sf"/>
</dbReference>
<dbReference type="EMBL" id="CP063406">
    <property type="protein sequence ID" value="QSZ31558.1"/>
    <property type="molecule type" value="Genomic_DNA"/>
</dbReference>
<evidence type="ECO:0000313" key="3">
    <source>
        <dbReference type="Proteomes" id="UP000672032"/>
    </source>
</evidence>
<dbReference type="SUPFAM" id="SSF48576">
    <property type="entry name" value="Terpenoid synthases"/>
    <property type="match status" value="1"/>
</dbReference>
<organism evidence="2 3">
    <name type="scientific">Monilinia vaccinii-corymbosi</name>
    <dbReference type="NCBI Taxonomy" id="61207"/>
    <lineage>
        <taxon>Eukaryota</taxon>
        <taxon>Fungi</taxon>
        <taxon>Dikarya</taxon>
        <taxon>Ascomycota</taxon>
        <taxon>Pezizomycotina</taxon>
        <taxon>Leotiomycetes</taxon>
        <taxon>Helotiales</taxon>
        <taxon>Sclerotiniaceae</taxon>
        <taxon>Monilinia</taxon>
    </lineage>
</organism>
<dbReference type="OrthoDB" id="2861623at2759"/>
<keyword evidence="3" id="KW-1185">Reference proteome</keyword>
<dbReference type="Pfam" id="PF19086">
    <property type="entry name" value="Terpene_syn_C_2"/>
    <property type="match status" value="1"/>
</dbReference>
<evidence type="ECO:0000256" key="1">
    <source>
        <dbReference type="SAM" id="MobiDB-lite"/>
    </source>
</evidence>
<evidence type="ECO:0000313" key="2">
    <source>
        <dbReference type="EMBL" id="QSZ31558.1"/>
    </source>
</evidence>
<dbReference type="Proteomes" id="UP000672032">
    <property type="component" value="Chromosome 2"/>
</dbReference>
<reference evidence="2" key="1">
    <citation type="submission" date="2020-10" db="EMBL/GenBank/DDBJ databases">
        <title>Genome Sequence of Monilinia vaccinii-corymbosi Sheds Light on Mummy Berry Disease Infection of Blueberry and Mating Type.</title>
        <authorList>
            <person name="Yow A.G."/>
            <person name="Zhang Y."/>
            <person name="Bansal K."/>
            <person name="Eacker S.M."/>
            <person name="Sullivan S."/>
            <person name="Liachko I."/>
            <person name="Cubeta M.A."/>
            <person name="Rollins J.A."/>
            <person name="Ashrafi H."/>
        </authorList>
    </citation>
    <scope>NUCLEOTIDE SEQUENCE</scope>
    <source>
        <strain evidence="2">RL-1</strain>
    </source>
</reference>
<dbReference type="AlphaFoldDB" id="A0A8A3P920"/>
<name>A0A8A3P920_9HELO</name>
<proteinExistence type="predicted"/>
<feature type="compositionally biased region" description="Polar residues" evidence="1">
    <location>
        <begin position="387"/>
        <end position="409"/>
    </location>
</feature>
<feature type="region of interest" description="Disordered" evidence="1">
    <location>
        <begin position="387"/>
        <end position="417"/>
    </location>
</feature>
<gene>
    <name evidence="2" type="ORF">DSL72_001125</name>
</gene>
<dbReference type="Gene3D" id="1.10.600.10">
    <property type="entry name" value="Farnesyl Diphosphate Synthase"/>
    <property type="match status" value="1"/>
</dbReference>
<sequence>MTSSRKQLVLSLKGQQVHIPDLSPIFQDWPQGVNAEVHGIRQDIEQRLESLFPDDPRLEKLKAADFSMFGSCWWPKASVERLRIVIYLSIWLFVWDDELDWENAPLANDFSRGQTFRSETIAYLRHYLSLGKLGSSDEPSNNIITSFKVIGDAICKEYTETQRQLLFEQLIFYIDCSEMEQRVRLSGKLPTVQEYWHFRMGTSAVGVTLAVNEFALGSEISTMMINKSMTALWDYANEVIWLVNDILSIKKELVNISKTTMTLGRIQTDSASEKEQNTVQSLIPLLFNDVGSAQAAIDSAVASLLAAVNGFDKLANDLADQYRSDDRTQAALQDFIDACRLQTKRYGICQETCTEGIRLTFNEEPPNPNAGTLTGLPSRALHQFSNQSGAAALPSSDSDTESGYGSASENPDRRVTDLGRNLRRGSSIMAEAGPDNDPAAATWEAFIAQLTDGQGAYNSQKIAIGTIRTEQYLVLPRDMAIPDVAFGEVGSAAAHSALTHVQWMEIYYLNKGAAPDGVDPVKFALLRLEAVKIGWLTPNSTYEVRRADAPSLDVLLDTIRADLAAMDKHAEIARRAAFILPMVAEHTFRTMGHRYILGDSVTYVARYEATLKACLCTEVARYLPPAALYHAALHWVGPARAYGVVRAQINTARIPHALSIRASAAPAGTALIIKTSAVLEEMASLNLDLHFAKHGGFNFDLIRNTAAEIKANPPRYHPTYFAYGLAAPPADLVARVDAAKAEAIKFVPYPQAFISTYLRGTYMGKERIFTKHAEQNPVQLHRARALFNTMIRKSAAN</sequence>
<accession>A0A8A3P920</accession>